<protein>
    <recommendedName>
        <fullName evidence="3">Chromo domain-containing protein</fullName>
    </recommendedName>
</protein>
<evidence type="ECO:0000313" key="2">
    <source>
        <dbReference type="Proteomes" id="UP001190700"/>
    </source>
</evidence>
<name>A0AAE0FJ30_9CHLO</name>
<dbReference type="AlphaFoldDB" id="A0AAE0FJ30"/>
<reference evidence="1 2" key="1">
    <citation type="journal article" date="2015" name="Genome Biol. Evol.">
        <title>Comparative Genomics of a Bacterivorous Green Alga Reveals Evolutionary Causalities and Consequences of Phago-Mixotrophic Mode of Nutrition.</title>
        <authorList>
            <person name="Burns J.A."/>
            <person name="Paasch A."/>
            <person name="Narechania A."/>
            <person name="Kim E."/>
        </authorList>
    </citation>
    <scope>NUCLEOTIDE SEQUENCE [LARGE SCALE GENOMIC DNA]</scope>
    <source>
        <strain evidence="1 2">PLY_AMNH</strain>
    </source>
</reference>
<dbReference type="Proteomes" id="UP001190700">
    <property type="component" value="Unassembled WGS sequence"/>
</dbReference>
<organism evidence="1 2">
    <name type="scientific">Cymbomonas tetramitiformis</name>
    <dbReference type="NCBI Taxonomy" id="36881"/>
    <lineage>
        <taxon>Eukaryota</taxon>
        <taxon>Viridiplantae</taxon>
        <taxon>Chlorophyta</taxon>
        <taxon>Pyramimonadophyceae</taxon>
        <taxon>Pyramimonadales</taxon>
        <taxon>Pyramimonadaceae</taxon>
        <taxon>Cymbomonas</taxon>
    </lineage>
</organism>
<dbReference type="EMBL" id="LGRX02017570">
    <property type="protein sequence ID" value="KAK3260592.1"/>
    <property type="molecule type" value="Genomic_DNA"/>
</dbReference>
<keyword evidence="2" id="KW-1185">Reference proteome</keyword>
<proteinExistence type="predicted"/>
<sequence length="204" mass="23309">MFRSFIDDNNPEDWDSCTYATNVEFAINDSRSGVTGFTPFELCYDWSWRSSGSRISSISAMRKLSKRRHGPLAVTERFYSDIQAGLPEADRGAPVACRLQLSPTLRKEIVDWKVVRWTGYSKAHDSWRTRDKLERGAPLQQLKDFEADERLVMEGQVRDAALRRREQRRDTAGSAAVAAGASLAYLLARPWEEEFEDHSDECLP</sequence>
<comment type="caution">
    <text evidence="1">The sequence shown here is derived from an EMBL/GenBank/DDBJ whole genome shotgun (WGS) entry which is preliminary data.</text>
</comment>
<evidence type="ECO:0008006" key="3">
    <source>
        <dbReference type="Google" id="ProtNLM"/>
    </source>
</evidence>
<accession>A0AAE0FJ30</accession>
<evidence type="ECO:0000313" key="1">
    <source>
        <dbReference type="EMBL" id="KAK3260592.1"/>
    </source>
</evidence>
<gene>
    <name evidence="1" type="ORF">CYMTET_30458</name>
</gene>